<reference evidence="2 3" key="1">
    <citation type="submission" date="2019-04" db="EMBL/GenBank/DDBJ databases">
        <title>Draft genome sequences for three unisolated Alnus-infective Frankia Sp+ strains, AgTrS, AiOr and AvVan, the first sequenced Frankia strains able to sporulate in-planta.</title>
        <authorList>
            <person name="Bethencourt L."/>
            <person name="Vautrin F."/>
            <person name="Taib N."/>
            <person name="Dubost A."/>
            <person name="Castro-Garcia L."/>
            <person name="Imbaud O."/>
            <person name="Abrouk D."/>
            <person name="Fournier P."/>
            <person name="Briolay J."/>
            <person name="Nguyen A."/>
            <person name="Normand P."/>
            <person name="Fernandez M.P."/>
            <person name="Brochier-Armanet C."/>
            <person name="Herrera-Belaroussi A."/>
        </authorList>
    </citation>
    <scope>NUCLEOTIDE SEQUENCE [LARGE SCALE GENOMIC DNA]</scope>
    <source>
        <strain evidence="2 3">AvVan</strain>
    </source>
</reference>
<feature type="compositionally biased region" description="Low complexity" evidence="1">
    <location>
        <begin position="39"/>
        <end position="61"/>
    </location>
</feature>
<accession>A0A4V3Z7K1</accession>
<protein>
    <submittedName>
        <fullName evidence="2">Uncharacterized protein</fullName>
    </submittedName>
</protein>
<proteinExistence type="predicted"/>
<comment type="caution">
    <text evidence="2">The sequence shown here is derived from an EMBL/GenBank/DDBJ whole genome shotgun (WGS) entry which is preliminary data.</text>
</comment>
<name>A0A4V3Z7K1_9ACTN</name>
<dbReference type="Proteomes" id="UP000305282">
    <property type="component" value="Unassembled WGS sequence"/>
</dbReference>
<feature type="region of interest" description="Disordered" evidence="1">
    <location>
        <begin position="25"/>
        <end position="125"/>
    </location>
</feature>
<sequence>MNGDGRELGAIRVGDVTDTERVVNETWRAPSPGHGSAGGQPDAGWPAADAAGPGPAVGQGWRVDAAPRGHTNAPRAERADHAAPPPTSDTWPSIRQFDPGPAPDPVAEPGWTSGNGRMLPVETRT</sequence>
<keyword evidence="3" id="KW-1185">Reference proteome</keyword>
<evidence type="ECO:0000313" key="3">
    <source>
        <dbReference type="Proteomes" id="UP000305282"/>
    </source>
</evidence>
<dbReference type="EMBL" id="SSXH01000231">
    <property type="protein sequence ID" value="THJ74499.1"/>
    <property type="molecule type" value="Genomic_DNA"/>
</dbReference>
<organism evidence="2 3">
    <name type="scientific">Candidatus Frankia alpina</name>
    <dbReference type="NCBI Taxonomy" id="2699483"/>
    <lineage>
        <taxon>Bacteria</taxon>
        <taxon>Bacillati</taxon>
        <taxon>Actinomycetota</taxon>
        <taxon>Actinomycetes</taxon>
        <taxon>Frankiales</taxon>
        <taxon>Frankiaceae</taxon>
        <taxon>Frankia</taxon>
    </lineage>
</organism>
<feature type="non-terminal residue" evidence="2">
    <location>
        <position position="125"/>
    </location>
</feature>
<dbReference type="AlphaFoldDB" id="A0A4V3Z7K1"/>
<evidence type="ECO:0000256" key="1">
    <source>
        <dbReference type="SAM" id="MobiDB-lite"/>
    </source>
</evidence>
<evidence type="ECO:0000313" key="2">
    <source>
        <dbReference type="EMBL" id="THJ74499.1"/>
    </source>
</evidence>
<gene>
    <name evidence="2" type="ORF">E7Y31_11105</name>
</gene>